<protein>
    <recommendedName>
        <fullName evidence="3">DUF3987 domain-containing protein</fullName>
    </recommendedName>
</protein>
<dbReference type="eggNOG" id="COG4983">
    <property type="taxonomic scope" value="Bacteria"/>
</dbReference>
<dbReference type="AlphaFoldDB" id="C4L904"/>
<dbReference type="RefSeq" id="WP_015879342.1">
    <property type="nucleotide sequence ID" value="NC_012691.1"/>
</dbReference>
<dbReference type="KEGG" id="tau:Tola_2276"/>
<name>C4L904_TOLAT</name>
<accession>C4L904</accession>
<keyword evidence="2" id="KW-1185">Reference proteome</keyword>
<dbReference type="EMBL" id="CP001616">
    <property type="protein sequence ID" value="ACQ93874.1"/>
    <property type="molecule type" value="Genomic_DNA"/>
</dbReference>
<evidence type="ECO:0000313" key="2">
    <source>
        <dbReference type="Proteomes" id="UP000009073"/>
    </source>
</evidence>
<proteinExistence type="predicted"/>
<gene>
    <name evidence="1" type="ordered locus">Tola_2276</name>
</gene>
<reference evidence="1 2" key="2">
    <citation type="journal article" date="2011" name="Stand. Genomic Sci.">
        <title>Complete genome sequence of Tolumonas auensis type strain (TA 4).</title>
        <authorList>
            <person name="Chertkov O."/>
            <person name="Copeland A."/>
            <person name="Lucas S."/>
            <person name="Lapidus A."/>
            <person name="Berry K.W."/>
            <person name="Detter J.C."/>
            <person name="Del Rio T.G."/>
            <person name="Hammon N."/>
            <person name="Dalin E."/>
            <person name="Tice H."/>
            <person name="Pitluck S."/>
            <person name="Richardson P."/>
            <person name="Bruce D."/>
            <person name="Goodwin L."/>
            <person name="Han C."/>
            <person name="Tapia R."/>
            <person name="Saunders E."/>
            <person name="Schmutz J."/>
            <person name="Brettin T."/>
            <person name="Larimer F."/>
            <person name="Land M."/>
            <person name="Hauser L."/>
            <person name="Spring S."/>
            <person name="Rohde M."/>
            <person name="Kyrpides N.C."/>
            <person name="Ivanova N."/>
            <person name="Goker M."/>
            <person name="Beller H.R."/>
            <person name="Klenk H.P."/>
            <person name="Woyke T."/>
        </authorList>
    </citation>
    <scope>NUCLEOTIDE SEQUENCE [LARGE SCALE GENOMIC DNA]</scope>
    <source>
        <strain evidence="2">DSM 9187 / TA4</strain>
    </source>
</reference>
<dbReference type="InterPro" id="IPR025048">
    <property type="entry name" value="DUF3987"/>
</dbReference>
<dbReference type="Pfam" id="PF13148">
    <property type="entry name" value="DUF3987"/>
    <property type="match status" value="1"/>
</dbReference>
<sequence>MNTFDKNPVQFPFHVLPIGLQQVIQRVHAETQAPLPLIASSLLGAMSLSCQDLFDVEPKEKMRYPISLYQMILAESGERKSTVDRLLMSGIRELEAEWEIEHQDHVSNNKTDISVWEVQYHALRKKLQQDIKKGEDPEKTIKALIECSNAKPKEPVRKRVVINDITTAAIKKMLGTGWPSLGLYSDEAGSILFGELLSDSALLNSLWNGSSIEVDRASTEVFKIEDARLSCMFMVQPQLFEAYMAKKGEQSRASGFFARTLFCAPLSTIGQRTSDKEEWLINNSNPMALEAFNKRIRERLQKAVWRRITGQPRDIIRFSPEASARWSAEFNRVESLCTPLGSLENFRDYASKHAEHVSRIAGVLEGFCSGDALVSDQIMYAAITIANWYFDSFIYLMSKSCIPEEIRFADLLDSWLQHKIHNYPNCVFPKNHLLKFGPNSVRSKCSLEKALATLFQRGKINVFKHGKTNYIQYLPYGTPRV</sequence>
<dbReference type="HOGENOM" id="CLU_020866_2_1_6"/>
<dbReference type="Proteomes" id="UP000009073">
    <property type="component" value="Chromosome"/>
</dbReference>
<reference evidence="2" key="1">
    <citation type="submission" date="2009-05" db="EMBL/GenBank/DDBJ databases">
        <title>Complete sequence of Tolumonas auensis DSM 9187.</title>
        <authorList>
            <consortium name="US DOE Joint Genome Institute"/>
            <person name="Lucas S."/>
            <person name="Copeland A."/>
            <person name="Lapidus A."/>
            <person name="Glavina del Rio T."/>
            <person name="Tice H."/>
            <person name="Bruce D."/>
            <person name="Goodwin L."/>
            <person name="Pitluck S."/>
            <person name="Chertkov O."/>
            <person name="Brettin T."/>
            <person name="Detter J.C."/>
            <person name="Han C."/>
            <person name="Larimer F."/>
            <person name="Land M."/>
            <person name="Hauser L."/>
            <person name="Kyrpides N."/>
            <person name="Mikhailova N."/>
            <person name="Spring S."/>
            <person name="Beller H."/>
        </authorList>
    </citation>
    <scope>NUCLEOTIDE SEQUENCE [LARGE SCALE GENOMIC DNA]</scope>
    <source>
        <strain evidence="2">DSM 9187 / TA4</strain>
    </source>
</reference>
<organism evidence="1 2">
    <name type="scientific">Tolumonas auensis (strain DSM 9187 / NBRC 110442 / TA 4)</name>
    <dbReference type="NCBI Taxonomy" id="595494"/>
    <lineage>
        <taxon>Bacteria</taxon>
        <taxon>Pseudomonadati</taxon>
        <taxon>Pseudomonadota</taxon>
        <taxon>Gammaproteobacteria</taxon>
        <taxon>Aeromonadales</taxon>
        <taxon>Aeromonadaceae</taxon>
        <taxon>Tolumonas</taxon>
    </lineage>
</organism>
<evidence type="ECO:0000313" key="1">
    <source>
        <dbReference type="EMBL" id="ACQ93874.1"/>
    </source>
</evidence>
<dbReference type="OrthoDB" id="9067983at2"/>
<dbReference type="STRING" id="595494.Tola_2276"/>
<evidence type="ECO:0008006" key="3">
    <source>
        <dbReference type="Google" id="ProtNLM"/>
    </source>
</evidence>